<feature type="region of interest" description="Disordered" evidence="8">
    <location>
        <begin position="47"/>
        <end position="239"/>
    </location>
</feature>
<dbReference type="Proteomes" id="UP000315522">
    <property type="component" value="Unassembled WGS sequence"/>
</dbReference>
<keyword evidence="6" id="KW-0963">Cytoplasm</keyword>
<sequence length="540" mass="59770">MPLKTDNSLILTPSLPGRRVGLSKRGYKRCLGTVNGTRDQVEMPISTAKAAGKKSKVVKLEGDEDINRMPDSAESSSNGEDRGRIRPTAFQRAWQGPGARASKSKAPKNGMKPATVNGVRKNTRGSAKDIIASTQDSGSSSPKRKSQDDPPVHGSSMLDQFGRVQGKKAKTTFGSSQPSSSSYGRNSKKEKGIKIPEGPPDSPQTPDKGFKVLNIPEDSPGSTPGSNRGFVETTALRDDHSPILDFKHLPKLDDSMDEVSTGHHDSSPAGTRKTRGRKTFQSDDPSTQIAPFKMIEGLDELSGTAEAIIDEDIFKIPSKPQDELDDDIFATMTQRARCPMCNKPVDPEDLRAFGNMNTRKQEKFCQSHQKKTAQEEWELKEYPEIDWEKLGSRISKHYSFIRNVINGGESHYRDLLEDKVNAGKDRSLMKMTSNLTPGYYGARGLRAISENIMLEFTPLIKKKAVKDRRISSRGPTAFVQSVLVPEVTVLLIMEDMHVKVDKAREILDDSAGIGELIHEEIRDVVRKRVEDSEEESDFDD</sequence>
<evidence type="ECO:0000256" key="2">
    <source>
        <dbReference type="ARBA" id="ARBA00004123"/>
    </source>
</evidence>
<accession>A0A559MCH0</accession>
<evidence type="ECO:0000256" key="5">
    <source>
        <dbReference type="ARBA" id="ARBA00015162"/>
    </source>
</evidence>
<feature type="compositionally biased region" description="Basic and acidic residues" evidence="8">
    <location>
        <begin position="58"/>
        <end position="68"/>
    </location>
</feature>
<dbReference type="InterPro" id="IPR039024">
    <property type="entry name" value="RTC4"/>
</dbReference>
<comment type="function">
    <text evidence="1">May be involved in a process influencing telomere capping.</text>
</comment>
<dbReference type="AlphaFoldDB" id="A0A559MCH0"/>
<feature type="compositionally biased region" description="Polar residues" evidence="8">
    <location>
        <begin position="132"/>
        <end position="141"/>
    </location>
</feature>
<evidence type="ECO:0000256" key="6">
    <source>
        <dbReference type="ARBA" id="ARBA00022490"/>
    </source>
</evidence>
<evidence type="ECO:0000256" key="1">
    <source>
        <dbReference type="ARBA" id="ARBA00002738"/>
    </source>
</evidence>
<comment type="subcellular location">
    <subcellularLocation>
        <location evidence="3">Cytoplasm</location>
    </subcellularLocation>
    <subcellularLocation>
        <location evidence="2">Nucleus</location>
    </subcellularLocation>
</comment>
<comment type="similarity">
    <text evidence="4">Belongs to the RTC4 family.</text>
</comment>
<evidence type="ECO:0000256" key="7">
    <source>
        <dbReference type="ARBA" id="ARBA00023242"/>
    </source>
</evidence>
<evidence type="ECO:0000313" key="10">
    <source>
        <dbReference type="EMBL" id="TVY90674.1"/>
    </source>
</evidence>
<dbReference type="GO" id="GO:0005634">
    <property type="term" value="C:nucleus"/>
    <property type="evidence" value="ECO:0007669"/>
    <property type="project" value="UniProtKB-SubCell"/>
</dbReference>
<evidence type="ECO:0000259" key="9">
    <source>
        <dbReference type="SMART" id="SM01312"/>
    </source>
</evidence>
<reference evidence="10 11" key="1">
    <citation type="submission" date="2018-05" db="EMBL/GenBank/DDBJ databases">
        <title>Genome sequencing and assembly of the regulated plant pathogen Lachnellula willkommii and related sister species for the development of diagnostic species identification markers.</title>
        <authorList>
            <person name="Giroux E."/>
            <person name="Bilodeau G."/>
        </authorList>
    </citation>
    <scope>NUCLEOTIDE SEQUENCE [LARGE SCALE GENOMIC DNA]</scope>
    <source>
        <strain evidence="10 11">CBS 172.35</strain>
    </source>
</reference>
<dbReference type="PANTHER" id="PTHR41391">
    <property type="entry name" value="RESTRICTION OF TELOMERE CAPPING PROTEIN 4"/>
    <property type="match status" value="1"/>
</dbReference>
<dbReference type="Pfam" id="PF14474">
    <property type="entry name" value="RTC4"/>
    <property type="match status" value="1"/>
</dbReference>
<evidence type="ECO:0000313" key="11">
    <source>
        <dbReference type="Proteomes" id="UP000315522"/>
    </source>
</evidence>
<comment type="caution">
    <text evidence="10">The sequence shown here is derived from an EMBL/GenBank/DDBJ whole genome shotgun (WGS) entry which is preliminary data.</text>
</comment>
<dbReference type="PANTHER" id="PTHR41391:SF1">
    <property type="entry name" value="RESTRICTION OF TELOMERE CAPPING PROTEIN 4"/>
    <property type="match status" value="1"/>
</dbReference>
<dbReference type="EMBL" id="QGML01000784">
    <property type="protein sequence ID" value="TVY90674.1"/>
    <property type="molecule type" value="Genomic_DNA"/>
</dbReference>
<dbReference type="SMART" id="SM01312">
    <property type="entry name" value="RTC4"/>
    <property type="match status" value="1"/>
</dbReference>
<proteinExistence type="inferred from homology"/>
<dbReference type="GO" id="GO:0005737">
    <property type="term" value="C:cytoplasm"/>
    <property type="evidence" value="ECO:0007669"/>
    <property type="project" value="UniProtKB-SubCell"/>
</dbReference>
<name>A0A559MCH0_9HELO</name>
<evidence type="ECO:0000256" key="8">
    <source>
        <dbReference type="SAM" id="MobiDB-lite"/>
    </source>
</evidence>
<keyword evidence="11" id="KW-1185">Reference proteome</keyword>
<dbReference type="InterPro" id="IPR028094">
    <property type="entry name" value="RTC4_C"/>
</dbReference>
<gene>
    <name evidence="10" type="ORF">LAWI1_G003317</name>
</gene>
<feature type="compositionally biased region" description="Basic and acidic residues" evidence="8">
    <location>
        <begin position="255"/>
        <end position="266"/>
    </location>
</feature>
<feature type="region of interest" description="Disordered" evidence="8">
    <location>
        <begin position="255"/>
        <end position="286"/>
    </location>
</feature>
<keyword evidence="7" id="KW-0539">Nucleus</keyword>
<evidence type="ECO:0000256" key="3">
    <source>
        <dbReference type="ARBA" id="ARBA00004496"/>
    </source>
</evidence>
<organism evidence="10 11">
    <name type="scientific">Lachnellula willkommii</name>
    <dbReference type="NCBI Taxonomy" id="215461"/>
    <lineage>
        <taxon>Eukaryota</taxon>
        <taxon>Fungi</taxon>
        <taxon>Dikarya</taxon>
        <taxon>Ascomycota</taxon>
        <taxon>Pezizomycotina</taxon>
        <taxon>Leotiomycetes</taxon>
        <taxon>Helotiales</taxon>
        <taxon>Lachnaceae</taxon>
        <taxon>Lachnellula</taxon>
    </lineage>
</organism>
<feature type="domain" description="Restriction of telomere capping protein 4 C-terminal" evidence="9">
    <location>
        <begin position="404"/>
        <end position="520"/>
    </location>
</feature>
<protein>
    <recommendedName>
        <fullName evidence="5">Restriction of telomere capping protein 4</fullName>
    </recommendedName>
</protein>
<evidence type="ECO:0000256" key="4">
    <source>
        <dbReference type="ARBA" id="ARBA00009461"/>
    </source>
</evidence>